<gene>
    <name evidence="2" type="ORF">AVDCRST_MAG21-577</name>
</gene>
<organism evidence="2">
    <name type="scientific">uncultured Nocardioidaceae bacterium</name>
    <dbReference type="NCBI Taxonomy" id="253824"/>
    <lineage>
        <taxon>Bacteria</taxon>
        <taxon>Bacillati</taxon>
        <taxon>Actinomycetota</taxon>
        <taxon>Actinomycetes</taxon>
        <taxon>Propionibacteriales</taxon>
        <taxon>Nocardioidaceae</taxon>
        <taxon>environmental samples</taxon>
    </lineage>
</organism>
<protein>
    <submittedName>
        <fullName evidence="2">Uncharacterized protein</fullName>
    </submittedName>
</protein>
<name>A0A6J4MV52_9ACTN</name>
<accession>A0A6J4MV52</accession>
<feature type="non-terminal residue" evidence="2">
    <location>
        <position position="38"/>
    </location>
</feature>
<evidence type="ECO:0000313" key="2">
    <source>
        <dbReference type="EMBL" id="CAA9369621.1"/>
    </source>
</evidence>
<feature type="region of interest" description="Disordered" evidence="1">
    <location>
        <begin position="1"/>
        <end position="38"/>
    </location>
</feature>
<dbReference type="AlphaFoldDB" id="A0A6J4MV52"/>
<sequence length="38" mass="3687">WTSSATDPSGAAGCRHAPFSSSCADGPSARAPDTGPPL</sequence>
<proteinExistence type="predicted"/>
<feature type="non-terminal residue" evidence="2">
    <location>
        <position position="1"/>
    </location>
</feature>
<dbReference type="EMBL" id="CADCUL010000072">
    <property type="protein sequence ID" value="CAA9369621.1"/>
    <property type="molecule type" value="Genomic_DNA"/>
</dbReference>
<evidence type="ECO:0000256" key="1">
    <source>
        <dbReference type="SAM" id="MobiDB-lite"/>
    </source>
</evidence>
<reference evidence="2" key="1">
    <citation type="submission" date="2020-02" db="EMBL/GenBank/DDBJ databases">
        <authorList>
            <person name="Meier V. D."/>
        </authorList>
    </citation>
    <scope>NUCLEOTIDE SEQUENCE</scope>
    <source>
        <strain evidence="2">AVDCRST_MAG21</strain>
    </source>
</reference>